<dbReference type="AlphaFoldDB" id="A0A9P0Z827"/>
<dbReference type="PANTHER" id="PTHR10492">
    <property type="match status" value="1"/>
</dbReference>
<gene>
    <name evidence="1" type="ORF">CEURO_LOCUS10990</name>
</gene>
<keyword evidence="2" id="KW-1185">Reference proteome</keyword>
<name>A0A9P0Z827_CUSEU</name>
<proteinExistence type="predicted"/>
<evidence type="ECO:0000313" key="1">
    <source>
        <dbReference type="EMBL" id="CAH9089783.1"/>
    </source>
</evidence>
<sequence length="270" mass="31776">MLKQRRFLIKMRTHSIYNAARDFMMHGPCGSYAKSAPCMANKRCSKHFPKGWCSVTTIDGEGYPVYRRRDDGRTIEKSKVPLDNRFVVRHNRFLLMKYDGHINVKWCNQSRSIKYLFKYINKGHDRVTVGFFNSASGHEETRPVDEIKMYYDCCYISPCEAAWRILGCEIQYKNPPVERLIFHLKGEQTVIFSDNDPLNSVVGGRSVKDIMFLGWMEANKKYEMARQLTYAEFPQKFVWKSGYREWMPRKKLFPLVGYTMFHQDVGSHIT</sequence>
<dbReference type="EMBL" id="CAMAPE010000021">
    <property type="protein sequence ID" value="CAH9089783.1"/>
    <property type="molecule type" value="Genomic_DNA"/>
</dbReference>
<dbReference type="PANTHER" id="PTHR10492:SF101">
    <property type="entry name" value="ATP-DEPENDENT DNA HELICASE"/>
    <property type="match status" value="1"/>
</dbReference>
<comment type="caution">
    <text evidence="1">The sequence shown here is derived from an EMBL/GenBank/DDBJ whole genome shotgun (WGS) entry which is preliminary data.</text>
</comment>
<evidence type="ECO:0000313" key="2">
    <source>
        <dbReference type="Proteomes" id="UP001152484"/>
    </source>
</evidence>
<protein>
    <submittedName>
        <fullName evidence="1">Uncharacterized protein</fullName>
    </submittedName>
</protein>
<dbReference type="Proteomes" id="UP001152484">
    <property type="component" value="Unassembled WGS sequence"/>
</dbReference>
<reference evidence="1" key="1">
    <citation type="submission" date="2022-07" db="EMBL/GenBank/DDBJ databases">
        <authorList>
            <person name="Macas J."/>
            <person name="Novak P."/>
            <person name="Neumann P."/>
        </authorList>
    </citation>
    <scope>NUCLEOTIDE SEQUENCE</scope>
</reference>
<dbReference type="OrthoDB" id="1304457at2759"/>
<organism evidence="1 2">
    <name type="scientific">Cuscuta europaea</name>
    <name type="common">European dodder</name>
    <dbReference type="NCBI Taxonomy" id="41803"/>
    <lineage>
        <taxon>Eukaryota</taxon>
        <taxon>Viridiplantae</taxon>
        <taxon>Streptophyta</taxon>
        <taxon>Embryophyta</taxon>
        <taxon>Tracheophyta</taxon>
        <taxon>Spermatophyta</taxon>
        <taxon>Magnoliopsida</taxon>
        <taxon>eudicotyledons</taxon>
        <taxon>Gunneridae</taxon>
        <taxon>Pentapetalae</taxon>
        <taxon>asterids</taxon>
        <taxon>lamiids</taxon>
        <taxon>Solanales</taxon>
        <taxon>Convolvulaceae</taxon>
        <taxon>Cuscuteae</taxon>
        <taxon>Cuscuta</taxon>
        <taxon>Cuscuta subgen. Cuscuta</taxon>
    </lineage>
</organism>
<accession>A0A9P0Z827</accession>